<keyword evidence="5" id="KW-1185">Reference proteome</keyword>
<dbReference type="EMBL" id="SRMA01025525">
    <property type="protein sequence ID" value="TRY93540.1"/>
    <property type="molecule type" value="Genomic_DNA"/>
</dbReference>
<dbReference type="InterPro" id="IPR006880">
    <property type="entry name" value="INO80B_C"/>
</dbReference>
<feature type="coiled-coil region" evidence="1">
    <location>
        <begin position="242"/>
        <end position="280"/>
    </location>
</feature>
<feature type="domain" description="INO80 complex subunit B-like conserved region" evidence="3">
    <location>
        <begin position="243"/>
        <end position="316"/>
    </location>
</feature>
<comment type="caution">
    <text evidence="4">The sequence shown here is derived from an EMBL/GenBank/DDBJ whole genome shotgun (WGS) entry which is preliminary data.</text>
</comment>
<dbReference type="Pfam" id="PF04795">
    <property type="entry name" value="PAPA-1"/>
    <property type="match status" value="1"/>
</dbReference>
<proteinExistence type="predicted"/>
<dbReference type="Proteomes" id="UP000316079">
    <property type="component" value="Unassembled WGS sequence"/>
</dbReference>
<dbReference type="OrthoDB" id="2021186at2759"/>
<feature type="region of interest" description="Disordered" evidence="2">
    <location>
        <begin position="284"/>
        <end position="306"/>
    </location>
</feature>
<protein>
    <recommendedName>
        <fullName evidence="3">INO80 complex subunit B-like conserved region domain-containing protein</fullName>
    </recommendedName>
</protein>
<sequence>MGKRKDIIHPRFLAASVNQYNIHKKKHKKHKKHKKRHHYHRDEVLESAGDLGMMLLKPPQLKLKIKLGGQTLGTKSVPTFTVLPDTQRSASPLNVETDDDADEDDDDDDDDDDVDDDDEDDDDEEEDEDVESEDSDDDVPAEGVPIEQYRAWLDEDSNLEASPLPEGCPDSSPPPPLLCRTRDEEEIWLEALERGELDENGEMKKEIDESLLTTRQKALLHKQQLQPLLELPMGHKQKEVTAEMLQKREERALKRRQQAARKAEENKNQTIERLTKTSRAKIKSLKERRAQQNQVPMVRYSSSSNQGTSISYPSGVPVPAAFVPMHPPVPVNCGVSGCGQQKRYSCSKTGTPLCSLECYKKNLLLLEAAA</sequence>
<evidence type="ECO:0000313" key="5">
    <source>
        <dbReference type="Proteomes" id="UP000316079"/>
    </source>
</evidence>
<evidence type="ECO:0000313" key="4">
    <source>
        <dbReference type="EMBL" id="TRY93540.1"/>
    </source>
</evidence>
<dbReference type="Pfam" id="PF04438">
    <property type="entry name" value="zf-HIT"/>
    <property type="match status" value="1"/>
</dbReference>
<name>A0A553QU98_9TELE</name>
<feature type="region of interest" description="Disordered" evidence="2">
    <location>
        <begin position="74"/>
        <end position="179"/>
    </location>
</feature>
<reference evidence="4 5" key="1">
    <citation type="journal article" date="2019" name="Sci. Data">
        <title>Hybrid genome assembly and annotation of Danionella translucida.</title>
        <authorList>
            <person name="Kadobianskyi M."/>
            <person name="Schulze L."/>
            <person name="Schuelke M."/>
            <person name="Judkewitz B."/>
        </authorList>
    </citation>
    <scope>NUCLEOTIDE SEQUENCE [LARGE SCALE GENOMIC DNA]</scope>
    <source>
        <strain evidence="4 5">Bolton</strain>
    </source>
</reference>
<dbReference type="PANTHER" id="PTHR21561">
    <property type="entry name" value="INO80 COMPLEX SUBUNIT B"/>
    <property type="match status" value="1"/>
</dbReference>
<feature type="compositionally biased region" description="Polar residues" evidence="2">
    <location>
        <begin position="76"/>
        <end position="94"/>
    </location>
</feature>
<dbReference type="InterPro" id="IPR007529">
    <property type="entry name" value="Znf_HIT"/>
</dbReference>
<reference evidence="4" key="2">
    <citation type="submission" date="2019-04" db="EMBL/GenBank/DDBJ databases">
        <authorList>
            <person name="Kadobianskyi M."/>
            <person name="Schulze L."/>
            <person name="Schuelke M."/>
            <person name="Judkewitz B."/>
        </authorList>
    </citation>
    <scope>NUCLEOTIDE SEQUENCE</scope>
    <source>
        <strain evidence="4">Bolton</strain>
        <tissue evidence="4">Whole-body</tissue>
    </source>
</reference>
<organism evidence="4 5">
    <name type="scientific">Danionella cerebrum</name>
    <dbReference type="NCBI Taxonomy" id="2873325"/>
    <lineage>
        <taxon>Eukaryota</taxon>
        <taxon>Metazoa</taxon>
        <taxon>Chordata</taxon>
        <taxon>Craniata</taxon>
        <taxon>Vertebrata</taxon>
        <taxon>Euteleostomi</taxon>
        <taxon>Actinopterygii</taxon>
        <taxon>Neopterygii</taxon>
        <taxon>Teleostei</taxon>
        <taxon>Ostariophysi</taxon>
        <taxon>Cypriniformes</taxon>
        <taxon>Danionidae</taxon>
        <taxon>Danioninae</taxon>
        <taxon>Danionella</taxon>
    </lineage>
</organism>
<dbReference type="InterPro" id="IPR029523">
    <property type="entry name" value="INO80B/Ies2"/>
</dbReference>
<dbReference type="GO" id="GO:0031011">
    <property type="term" value="C:Ino80 complex"/>
    <property type="evidence" value="ECO:0007669"/>
    <property type="project" value="InterPro"/>
</dbReference>
<evidence type="ECO:0000256" key="2">
    <source>
        <dbReference type="SAM" id="MobiDB-lite"/>
    </source>
</evidence>
<dbReference type="SMART" id="SM01406">
    <property type="entry name" value="PAPA-1"/>
    <property type="match status" value="1"/>
</dbReference>
<keyword evidence="1" id="KW-0175">Coiled coil</keyword>
<evidence type="ECO:0000256" key="1">
    <source>
        <dbReference type="SAM" id="Coils"/>
    </source>
</evidence>
<dbReference type="PANTHER" id="PTHR21561:SF12">
    <property type="entry name" value="INO80 COMPLEX SUBUNIT B"/>
    <property type="match status" value="1"/>
</dbReference>
<feature type="compositionally biased region" description="Acidic residues" evidence="2">
    <location>
        <begin position="96"/>
        <end position="140"/>
    </location>
</feature>
<accession>A0A553QU98</accession>
<dbReference type="GO" id="GO:0006338">
    <property type="term" value="P:chromatin remodeling"/>
    <property type="evidence" value="ECO:0007669"/>
    <property type="project" value="InterPro"/>
</dbReference>
<feature type="compositionally biased region" description="Polar residues" evidence="2">
    <location>
        <begin position="291"/>
        <end position="306"/>
    </location>
</feature>
<dbReference type="CDD" id="cd23021">
    <property type="entry name" value="zf-HIT_IN80B"/>
    <property type="match status" value="1"/>
</dbReference>
<dbReference type="AlphaFoldDB" id="A0A553QU98"/>
<evidence type="ECO:0000259" key="3">
    <source>
        <dbReference type="SMART" id="SM01406"/>
    </source>
</evidence>
<dbReference type="EMBL" id="SRMA01025525">
    <property type="protein sequence ID" value="TRY93539.1"/>
    <property type="molecule type" value="Genomic_DNA"/>
</dbReference>
<gene>
    <name evidence="4" type="ORF">DNTS_022864</name>
</gene>